<protein>
    <recommendedName>
        <fullName evidence="2">ZP domain-containing protein</fullName>
    </recommendedName>
</protein>
<accession>A0A8C2A965</accession>
<dbReference type="InterPro" id="IPR055355">
    <property type="entry name" value="ZP-C"/>
</dbReference>
<evidence type="ECO:0000259" key="2">
    <source>
        <dbReference type="PROSITE" id="PS51034"/>
    </source>
</evidence>
<dbReference type="Proteomes" id="UP000694700">
    <property type="component" value="Unplaced"/>
</dbReference>
<evidence type="ECO:0000256" key="1">
    <source>
        <dbReference type="ARBA" id="ARBA00023157"/>
    </source>
</evidence>
<dbReference type="GO" id="GO:0032190">
    <property type="term" value="F:acrosin binding"/>
    <property type="evidence" value="ECO:0007669"/>
    <property type="project" value="TreeGrafter"/>
</dbReference>
<evidence type="ECO:0000313" key="3">
    <source>
        <dbReference type="Ensembl" id="ENSCCRP00015101308.1"/>
    </source>
</evidence>
<dbReference type="PANTHER" id="PTHR11576">
    <property type="entry name" value="ZONA PELLUCIDA SPERM-BINDING PROTEIN 3"/>
    <property type="match status" value="1"/>
</dbReference>
<dbReference type="FunFam" id="2.60.40.4100:FF:000002">
    <property type="entry name" value="Zona pellucida sperm-binding protein 3"/>
    <property type="match status" value="1"/>
</dbReference>
<evidence type="ECO:0000313" key="4">
    <source>
        <dbReference type="Proteomes" id="UP000694700"/>
    </source>
</evidence>
<dbReference type="Ensembl" id="ENSCCRT00015104578.1">
    <property type="protein sequence ID" value="ENSCCRP00015101308.1"/>
    <property type="gene ID" value="ENSCCRG00015040585.1"/>
</dbReference>
<organism evidence="3 4">
    <name type="scientific">Cyprinus carpio</name>
    <name type="common">Common carp</name>
    <dbReference type="NCBI Taxonomy" id="7962"/>
    <lineage>
        <taxon>Eukaryota</taxon>
        <taxon>Metazoa</taxon>
        <taxon>Chordata</taxon>
        <taxon>Craniata</taxon>
        <taxon>Vertebrata</taxon>
        <taxon>Euteleostomi</taxon>
        <taxon>Actinopterygii</taxon>
        <taxon>Neopterygii</taxon>
        <taxon>Teleostei</taxon>
        <taxon>Ostariophysi</taxon>
        <taxon>Cypriniformes</taxon>
        <taxon>Cyprinidae</taxon>
        <taxon>Cyprininae</taxon>
        <taxon>Cyprinus</taxon>
    </lineage>
</organism>
<name>A0A8C2A965_CYPCA</name>
<reference evidence="3" key="1">
    <citation type="submission" date="2025-08" db="UniProtKB">
        <authorList>
            <consortium name="Ensembl"/>
        </authorList>
    </citation>
    <scope>IDENTIFICATION</scope>
</reference>
<dbReference type="Gene3D" id="2.60.40.4100">
    <property type="entry name" value="Zona pellucida, ZP-C domain"/>
    <property type="match status" value="1"/>
</dbReference>
<proteinExistence type="predicted"/>
<dbReference type="GO" id="GO:2000344">
    <property type="term" value="P:positive regulation of acrosome reaction"/>
    <property type="evidence" value="ECO:0007669"/>
    <property type="project" value="TreeGrafter"/>
</dbReference>
<dbReference type="Pfam" id="PF00100">
    <property type="entry name" value="Zona_pellucida"/>
    <property type="match status" value="1"/>
</dbReference>
<dbReference type="AlphaFoldDB" id="A0A8C2A965"/>
<dbReference type="PROSITE" id="PS51034">
    <property type="entry name" value="ZP_2"/>
    <property type="match status" value="1"/>
</dbReference>
<feature type="domain" description="ZP" evidence="2">
    <location>
        <begin position="1"/>
        <end position="166"/>
    </location>
</feature>
<dbReference type="InterPro" id="IPR001507">
    <property type="entry name" value="ZP_dom"/>
</dbReference>
<dbReference type="GO" id="GO:0007339">
    <property type="term" value="P:binding of sperm to zona pellucida"/>
    <property type="evidence" value="ECO:0007669"/>
    <property type="project" value="TreeGrafter"/>
</dbReference>
<keyword evidence="1" id="KW-1015">Disulfide bond</keyword>
<dbReference type="GO" id="GO:0035803">
    <property type="term" value="P:egg coat formation"/>
    <property type="evidence" value="ECO:0007669"/>
    <property type="project" value="TreeGrafter"/>
</dbReference>
<dbReference type="InterPro" id="IPR042235">
    <property type="entry name" value="ZP-C_dom"/>
</dbReference>
<dbReference type="GO" id="GO:0031012">
    <property type="term" value="C:extracellular matrix"/>
    <property type="evidence" value="ECO:0007669"/>
    <property type="project" value="TreeGrafter"/>
</dbReference>
<dbReference type="PANTHER" id="PTHR11576:SF3">
    <property type="entry name" value="SI:CH211-14A17.6-RELATED"/>
    <property type="match status" value="1"/>
</dbReference>
<sequence>MVRFIFHSVFELVFHRAVSKMTAFSAVEDENEGLVTFNMELMNSDFSAPAPSMRFQLGSIIPFRATVESQSHRLLKIYMERCVAATDANISRAAQVHPIIANIGCLIESKSANSSFLPRRRPAEIRLYLQAFKFALGQNIFLHCDLEAWDVQCVDRKACHYMQQQWELLDDPSQSNLCSCCEFTCYRRMESTNGMPSNVLPSGVSDL</sequence>